<dbReference type="Proteomes" id="UP000612899">
    <property type="component" value="Unassembled WGS sequence"/>
</dbReference>
<dbReference type="AlphaFoldDB" id="A0A8J3QFR0"/>
<dbReference type="EMBL" id="BONY01000056">
    <property type="protein sequence ID" value="GIH08840.1"/>
    <property type="molecule type" value="Genomic_DNA"/>
</dbReference>
<accession>A0A8J3QFR0</accession>
<proteinExistence type="predicted"/>
<name>A0A8J3QFR0_9ACTN</name>
<gene>
    <name evidence="1" type="ORF">Rhe02_69070</name>
</gene>
<comment type="caution">
    <text evidence="1">The sequence shown here is derived from an EMBL/GenBank/DDBJ whole genome shotgun (WGS) entry which is preliminary data.</text>
</comment>
<dbReference type="RefSeq" id="WP_203912586.1">
    <property type="nucleotide sequence ID" value="NZ_BONY01000056.1"/>
</dbReference>
<evidence type="ECO:0000313" key="1">
    <source>
        <dbReference type="EMBL" id="GIH08840.1"/>
    </source>
</evidence>
<evidence type="ECO:0000313" key="2">
    <source>
        <dbReference type="Proteomes" id="UP000612899"/>
    </source>
</evidence>
<organism evidence="1 2">
    <name type="scientific">Rhizocola hellebori</name>
    <dbReference type="NCBI Taxonomy" id="1392758"/>
    <lineage>
        <taxon>Bacteria</taxon>
        <taxon>Bacillati</taxon>
        <taxon>Actinomycetota</taxon>
        <taxon>Actinomycetes</taxon>
        <taxon>Micromonosporales</taxon>
        <taxon>Micromonosporaceae</taxon>
        <taxon>Rhizocola</taxon>
    </lineage>
</organism>
<reference evidence="1" key="1">
    <citation type="submission" date="2021-01" db="EMBL/GenBank/DDBJ databases">
        <title>Whole genome shotgun sequence of Rhizocola hellebori NBRC 109834.</title>
        <authorList>
            <person name="Komaki H."/>
            <person name="Tamura T."/>
        </authorList>
    </citation>
    <scope>NUCLEOTIDE SEQUENCE</scope>
    <source>
        <strain evidence="1">NBRC 109834</strain>
    </source>
</reference>
<keyword evidence="2" id="KW-1185">Reference proteome</keyword>
<protein>
    <submittedName>
        <fullName evidence="1">Uncharacterized protein</fullName>
    </submittedName>
</protein>
<sequence>MRATSAQVPQLPEPERLAPWSCVVGDVMTRYPSASQRDPDIPSQWLVTLAGHELWFVHGLLQTVRPARVGVDVKMDDAR</sequence>